<dbReference type="SUPFAM" id="SSF48295">
    <property type="entry name" value="TrpR-like"/>
    <property type="match status" value="1"/>
</dbReference>
<evidence type="ECO:0000313" key="3">
    <source>
        <dbReference type="Proteomes" id="UP000499080"/>
    </source>
</evidence>
<dbReference type="EMBL" id="BGPR01000010">
    <property type="protein sequence ID" value="GBL76834.1"/>
    <property type="molecule type" value="Genomic_DNA"/>
</dbReference>
<protein>
    <recommendedName>
        <fullName evidence="1">HTH psq-type domain-containing protein</fullName>
    </recommendedName>
</protein>
<dbReference type="InterPro" id="IPR007889">
    <property type="entry name" value="HTH_Psq"/>
</dbReference>
<reference evidence="2 3" key="1">
    <citation type="journal article" date="2019" name="Sci. Rep.">
        <title>Orb-weaving spider Araneus ventricosus genome elucidates the spidroin gene catalogue.</title>
        <authorList>
            <person name="Kono N."/>
            <person name="Nakamura H."/>
            <person name="Ohtoshi R."/>
            <person name="Moran D.A.P."/>
            <person name="Shinohara A."/>
            <person name="Yoshida Y."/>
            <person name="Fujiwara M."/>
            <person name="Mori M."/>
            <person name="Tomita M."/>
            <person name="Arakawa K."/>
        </authorList>
    </citation>
    <scope>NUCLEOTIDE SEQUENCE [LARGE SCALE GENOMIC DNA]</scope>
</reference>
<dbReference type="GO" id="GO:0043565">
    <property type="term" value="F:sequence-specific DNA binding"/>
    <property type="evidence" value="ECO:0007669"/>
    <property type="project" value="InterPro"/>
</dbReference>
<gene>
    <name evidence="2" type="ORF">AVEN_53493_1</name>
</gene>
<accession>A0A4Y2ACZ8</accession>
<evidence type="ECO:0000313" key="2">
    <source>
        <dbReference type="EMBL" id="GBL76834.1"/>
    </source>
</evidence>
<name>A0A4Y2ACZ8_ARAVE</name>
<dbReference type="InterPro" id="IPR010921">
    <property type="entry name" value="Trp_repressor/repl_initiator"/>
</dbReference>
<feature type="domain" description="HTH psq-type" evidence="1">
    <location>
        <begin position="38"/>
        <end position="73"/>
    </location>
</feature>
<comment type="caution">
    <text evidence="2">The sequence shown here is derived from an EMBL/GenBank/DDBJ whole genome shotgun (WGS) entry which is preliminary data.</text>
</comment>
<dbReference type="Proteomes" id="UP000499080">
    <property type="component" value="Unassembled WGS sequence"/>
</dbReference>
<keyword evidence="3" id="KW-1185">Reference proteome</keyword>
<sequence length="102" mass="11509">MGHVGPVFGELLHTSNILFQSQGLKQKKKDNMPRFNLIVEAVKMVSHKELSYLKAAEKYGISLRSLKRYCQKASTAGTPLLRLIADYLPTSKIFSCIEDHTE</sequence>
<evidence type="ECO:0000259" key="1">
    <source>
        <dbReference type="Pfam" id="PF05225"/>
    </source>
</evidence>
<organism evidence="2 3">
    <name type="scientific">Araneus ventricosus</name>
    <name type="common">Orbweaver spider</name>
    <name type="synonym">Epeira ventricosa</name>
    <dbReference type="NCBI Taxonomy" id="182803"/>
    <lineage>
        <taxon>Eukaryota</taxon>
        <taxon>Metazoa</taxon>
        <taxon>Ecdysozoa</taxon>
        <taxon>Arthropoda</taxon>
        <taxon>Chelicerata</taxon>
        <taxon>Arachnida</taxon>
        <taxon>Araneae</taxon>
        <taxon>Araneomorphae</taxon>
        <taxon>Entelegynae</taxon>
        <taxon>Araneoidea</taxon>
        <taxon>Araneidae</taxon>
        <taxon>Araneus</taxon>
    </lineage>
</organism>
<proteinExistence type="predicted"/>
<dbReference type="Pfam" id="PF05225">
    <property type="entry name" value="HTH_psq"/>
    <property type="match status" value="1"/>
</dbReference>
<dbReference type="AlphaFoldDB" id="A0A4Y2ACZ8"/>